<accession>A0A9D2SK90</accession>
<reference evidence="3" key="1">
    <citation type="journal article" date="2021" name="PeerJ">
        <title>Extensive microbial diversity within the chicken gut microbiome revealed by metagenomics and culture.</title>
        <authorList>
            <person name="Gilroy R."/>
            <person name="Ravi A."/>
            <person name="Getino M."/>
            <person name="Pursley I."/>
            <person name="Horton D.L."/>
            <person name="Alikhan N.F."/>
            <person name="Baker D."/>
            <person name="Gharbi K."/>
            <person name="Hall N."/>
            <person name="Watson M."/>
            <person name="Adriaenssens E.M."/>
            <person name="Foster-Nyarko E."/>
            <person name="Jarju S."/>
            <person name="Secka A."/>
            <person name="Antonio M."/>
            <person name="Oren A."/>
            <person name="Chaudhuri R.R."/>
            <person name="La Ragione R."/>
            <person name="Hildebrand F."/>
            <person name="Pallen M.J."/>
        </authorList>
    </citation>
    <scope>NUCLEOTIDE SEQUENCE</scope>
    <source>
        <strain evidence="3">ChiSxjej6B18-287</strain>
    </source>
</reference>
<organism evidence="3 4">
    <name type="scientific">Candidatus Blautia merdigallinarum</name>
    <dbReference type="NCBI Taxonomy" id="2838495"/>
    <lineage>
        <taxon>Bacteria</taxon>
        <taxon>Bacillati</taxon>
        <taxon>Bacillota</taxon>
        <taxon>Clostridia</taxon>
        <taxon>Lachnospirales</taxon>
        <taxon>Lachnospiraceae</taxon>
        <taxon>Blautia</taxon>
    </lineage>
</organism>
<feature type="compositionally biased region" description="Acidic residues" evidence="1">
    <location>
        <begin position="262"/>
        <end position="272"/>
    </location>
</feature>
<dbReference type="EMBL" id="DWWV01000057">
    <property type="protein sequence ID" value="HJC10126.1"/>
    <property type="molecule type" value="Genomic_DNA"/>
</dbReference>
<sequence>MTMQLEQVLGILYNLWEQIPQEYMIVFTFGGAVFALLNCFMGYRLRKVWGCLLGLVTGGAGGTALGYYVLNDWMLALAAGAGCALIVCFLAWVFYKLGVFVMCTGLVYFMIISMMDSPSAGNHLIVLVIGIFAGTLALGYERQLVIAITAICGGIGGMGLLLSMTGVDSSAAQLLLGLVLAAFGAFVQAMPYMNRKKADMSLPGRRGRGLPGRRKKVVKKTVHHRNGGGRRSRDPEEDSKAANPKKTDPKKTKPKKDHFDAEDYDDEDLEEIYEAREKERQKLNMDRTQEYVVGQKQYERPKPSNNYGGQQGVGIDLDDLNRELSREIQKIYNDENS</sequence>
<feature type="region of interest" description="Disordered" evidence="1">
    <location>
        <begin position="198"/>
        <end position="315"/>
    </location>
</feature>
<keyword evidence="2" id="KW-0812">Transmembrane</keyword>
<evidence type="ECO:0000256" key="1">
    <source>
        <dbReference type="SAM" id="MobiDB-lite"/>
    </source>
</evidence>
<keyword evidence="2" id="KW-1133">Transmembrane helix</keyword>
<feature type="transmembrane region" description="Helical" evidence="2">
    <location>
        <begin position="73"/>
        <end position="92"/>
    </location>
</feature>
<proteinExistence type="predicted"/>
<evidence type="ECO:0000313" key="3">
    <source>
        <dbReference type="EMBL" id="HJC10126.1"/>
    </source>
</evidence>
<feature type="transmembrane region" description="Helical" evidence="2">
    <location>
        <begin position="23"/>
        <end position="41"/>
    </location>
</feature>
<feature type="transmembrane region" description="Helical" evidence="2">
    <location>
        <begin position="121"/>
        <end position="138"/>
    </location>
</feature>
<reference evidence="3" key="2">
    <citation type="submission" date="2021-04" db="EMBL/GenBank/DDBJ databases">
        <authorList>
            <person name="Gilroy R."/>
        </authorList>
    </citation>
    <scope>NUCLEOTIDE SEQUENCE</scope>
    <source>
        <strain evidence="3">ChiSxjej6B18-287</strain>
    </source>
</reference>
<feature type="transmembrane region" description="Helical" evidence="2">
    <location>
        <begin position="97"/>
        <end position="115"/>
    </location>
</feature>
<comment type="caution">
    <text evidence="3">The sequence shown here is derived from an EMBL/GenBank/DDBJ whole genome shotgun (WGS) entry which is preliminary data.</text>
</comment>
<protein>
    <submittedName>
        <fullName evidence="3">TMEM198/TM7SF3 family protein</fullName>
    </submittedName>
</protein>
<feature type="transmembrane region" description="Helical" evidence="2">
    <location>
        <begin position="171"/>
        <end position="192"/>
    </location>
</feature>
<feature type="compositionally biased region" description="Basic and acidic residues" evidence="1">
    <location>
        <begin position="273"/>
        <end position="289"/>
    </location>
</feature>
<dbReference type="Proteomes" id="UP000823893">
    <property type="component" value="Unassembled WGS sequence"/>
</dbReference>
<dbReference type="AlphaFoldDB" id="A0A9D2SK90"/>
<feature type="transmembrane region" description="Helical" evidence="2">
    <location>
        <begin position="48"/>
        <end position="67"/>
    </location>
</feature>
<evidence type="ECO:0000313" key="4">
    <source>
        <dbReference type="Proteomes" id="UP000823893"/>
    </source>
</evidence>
<feature type="compositionally biased region" description="Basic residues" evidence="1">
    <location>
        <begin position="205"/>
        <end position="230"/>
    </location>
</feature>
<gene>
    <name evidence="3" type="ORF">H9935_04840</name>
</gene>
<feature type="transmembrane region" description="Helical" evidence="2">
    <location>
        <begin position="145"/>
        <end position="165"/>
    </location>
</feature>
<keyword evidence="2" id="KW-0472">Membrane</keyword>
<evidence type="ECO:0000256" key="2">
    <source>
        <dbReference type="SAM" id="Phobius"/>
    </source>
</evidence>
<name>A0A9D2SK90_9FIRM</name>
<feature type="compositionally biased region" description="Basic and acidic residues" evidence="1">
    <location>
        <begin position="231"/>
        <end position="261"/>
    </location>
</feature>